<accession>A0A1Y2E205</accession>
<dbReference type="AlphaFoldDB" id="A0A1Y2E205"/>
<comment type="caution">
    <text evidence="4">The sequence shown here is derived from an EMBL/GenBank/DDBJ whole genome shotgun (WGS) entry which is preliminary data.</text>
</comment>
<dbReference type="SMART" id="SM00323">
    <property type="entry name" value="RasGAP"/>
    <property type="match status" value="1"/>
</dbReference>
<feature type="compositionally biased region" description="Polar residues" evidence="2">
    <location>
        <begin position="46"/>
        <end position="57"/>
    </location>
</feature>
<feature type="compositionally biased region" description="Low complexity" evidence="2">
    <location>
        <begin position="139"/>
        <end position="154"/>
    </location>
</feature>
<feature type="region of interest" description="Disordered" evidence="2">
    <location>
        <begin position="1183"/>
        <end position="1264"/>
    </location>
</feature>
<feature type="compositionally biased region" description="Basic and acidic residues" evidence="2">
    <location>
        <begin position="1235"/>
        <end position="1245"/>
    </location>
</feature>
<feature type="compositionally biased region" description="Basic and acidic residues" evidence="2">
    <location>
        <begin position="34"/>
        <end position="45"/>
    </location>
</feature>
<dbReference type="PANTHER" id="PTHR10194">
    <property type="entry name" value="RAS GTPASE-ACTIVATING PROTEINS"/>
    <property type="match status" value="1"/>
</dbReference>
<evidence type="ECO:0000256" key="2">
    <source>
        <dbReference type="SAM" id="MobiDB-lite"/>
    </source>
</evidence>
<feature type="compositionally biased region" description="Polar residues" evidence="2">
    <location>
        <begin position="115"/>
        <end position="138"/>
    </location>
</feature>
<feature type="domain" description="Ras-GAP" evidence="3">
    <location>
        <begin position="752"/>
        <end position="985"/>
    </location>
</feature>
<dbReference type="PROSITE" id="PS50018">
    <property type="entry name" value="RAS_GTPASE_ACTIV_2"/>
    <property type="match status" value="1"/>
</dbReference>
<dbReference type="RefSeq" id="XP_040716536.1">
    <property type="nucleotide sequence ID" value="XM_040863793.1"/>
</dbReference>
<dbReference type="GO" id="GO:0007165">
    <property type="term" value="P:signal transduction"/>
    <property type="evidence" value="ECO:0007669"/>
    <property type="project" value="UniProtKB-ARBA"/>
</dbReference>
<dbReference type="Pfam" id="PF00616">
    <property type="entry name" value="RasGAP"/>
    <property type="match status" value="1"/>
</dbReference>
<dbReference type="Gene3D" id="1.10.506.10">
    <property type="entry name" value="GTPase Activation - p120gap, domain 1"/>
    <property type="match status" value="1"/>
</dbReference>
<keyword evidence="5" id="KW-1185">Reference proteome</keyword>
<protein>
    <recommendedName>
        <fullName evidence="3">Ras-GAP domain-containing protein</fullName>
    </recommendedName>
</protein>
<gene>
    <name evidence="4" type="ORF">BCR38DRAFT_484812</name>
</gene>
<dbReference type="InterPro" id="IPR023152">
    <property type="entry name" value="RasGAP_CS"/>
</dbReference>
<reference evidence="4 5" key="1">
    <citation type="submission" date="2016-07" db="EMBL/GenBank/DDBJ databases">
        <title>Pervasive Adenine N6-methylation of Active Genes in Fungi.</title>
        <authorList>
            <consortium name="DOE Joint Genome Institute"/>
            <person name="Mondo S.J."/>
            <person name="Dannebaum R.O."/>
            <person name="Kuo R.C."/>
            <person name="Labutti K."/>
            <person name="Haridas S."/>
            <person name="Kuo A."/>
            <person name="Salamov A."/>
            <person name="Ahrendt S.R."/>
            <person name="Lipzen A."/>
            <person name="Sullivan W."/>
            <person name="Andreopoulos W.B."/>
            <person name="Clum A."/>
            <person name="Lindquist E."/>
            <person name="Daum C."/>
            <person name="Ramamoorthy G.K."/>
            <person name="Gryganskyi A."/>
            <person name="Culley D."/>
            <person name="Magnuson J.K."/>
            <person name="James T.Y."/>
            <person name="O'Malley M.A."/>
            <person name="Stajich J.E."/>
            <person name="Spatafora J.W."/>
            <person name="Visel A."/>
            <person name="Grigoriev I.V."/>
        </authorList>
    </citation>
    <scope>NUCLEOTIDE SEQUENCE [LARGE SCALE GENOMIC DNA]</scope>
    <source>
        <strain evidence="4 5">CBS 129021</strain>
    </source>
</reference>
<dbReference type="GO" id="GO:0005096">
    <property type="term" value="F:GTPase activator activity"/>
    <property type="evidence" value="ECO:0007669"/>
    <property type="project" value="UniProtKB-KW"/>
</dbReference>
<dbReference type="Proteomes" id="UP000193689">
    <property type="component" value="Unassembled WGS sequence"/>
</dbReference>
<dbReference type="STRING" id="1141098.A0A1Y2E205"/>
<dbReference type="EMBL" id="MCFJ01000006">
    <property type="protein sequence ID" value="ORY65384.1"/>
    <property type="molecule type" value="Genomic_DNA"/>
</dbReference>
<dbReference type="InterPro" id="IPR039360">
    <property type="entry name" value="Ras_GTPase"/>
</dbReference>
<dbReference type="InParanoid" id="A0A1Y2E205"/>
<feature type="region of interest" description="Disordered" evidence="2">
    <location>
        <begin position="372"/>
        <end position="401"/>
    </location>
</feature>
<dbReference type="CDD" id="cd00030">
    <property type="entry name" value="C2"/>
    <property type="match status" value="1"/>
</dbReference>
<evidence type="ECO:0000259" key="3">
    <source>
        <dbReference type="PROSITE" id="PS50018"/>
    </source>
</evidence>
<dbReference type="PANTHER" id="PTHR10194:SF60">
    <property type="entry name" value="RAS GTPASE-ACTIVATING PROTEIN RASKOL"/>
    <property type="match status" value="1"/>
</dbReference>
<name>A0A1Y2E205_9PEZI</name>
<organism evidence="4 5">
    <name type="scientific">Pseudomassariella vexata</name>
    <dbReference type="NCBI Taxonomy" id="1141098"/>
    <lineage>
        <taxon>Eukaryota</taxon>
        <taxon>Fungi</taxon>
        <taxon>Dikarya</taxon>
        <taxon>Ascomycota</taxon>
        <taxon>Pezizomycotina</taxon>
        <taxon>Sordariomycetes</taxon>
        <taxon>Xylariomycetidae</taxon>
        <taxon>Amphisphaeriales</taxon>
        <taxon>Pseudomassariaceae</taxon>
        <taxon>Pseudomassariella</taxon>
    </lineage>
</organism>
<dbReference type="OrthoDB" id="775356at2759"/>
<feature type="region of interest" description="Disordered" evidence="2">
    <location>
        <begin position="1150"/>
        <end position="1171"/>
    </location>
</feature>
<evidence type="ECO:0000313" key="5">
    <source>
        <dbReference type="Proteomes" id="UP000193689"/>
    </source>
</evidence>
<dbReference type="SUPFAM" id="SSF49562">
    <property type="entry name" value="C2 domain (Calcium/lipid-binding domain, CaLB)"/>
    <property type="match status" value="1"/>
</dbReference>
<feature type="compositionally biased region" description="Gly residues" evidence="2">
    <location>
        <begin position="9"/>
        <end position="19"/>
    </location>
</feature>
<evidence type="ECO:0000313" key="4">
    <source>
        <dbReference type="EMBL" id="ORY65384.1"/>
    </source>
</evidence>
<feature type="region of interest" description="Disordered" evidence="2">
    <location>
        <begin position="1"/>
        <end position="247"/>
    </location>
</feature>
<dbReference type="CDD" id="cd05137">
    <property type="entry name" value="RasGAP_CLA2_BUD2"/>
    <property type="match status" value="1"/>
</dbReference>
<dbReference type="FunCoup" id="A0A1Y2E205">
    <property type="interactions" value="76"/>
</dbReference>
<dbReference type="GeneID" id="63780005"/>
<evidence type="ECO:0000256" key="1">
    <source>
        <dbReference type="ARBA" id="ARBA00022468"/>
    </source>
</evidence>
<dbReference type="InterPro" id="IPR035892">
    <property type="entry name" value="C2_domain_sf"/>
</dbReference>
<proteinExistence type="predicted"/>
<dbReference type="InterPro" id="IPR008936">
    <property type="entry name" value="Rho_GTPase_activation_prot"/>
</dbReference>
<dbReference type="InterPro" id="IPR001936">
    <property type="entry name" value="RasGAP_dom"/>
</dbReference>
<dbReference type="SUPFAM" id="SSF48350">
    <property type="entry name" value="GTPase activation domain, GAP"/>
    <property type="match status" value="1"/>
</dbReference>
<keyword evidence="1" id="KW-0343">GTPase activation</keyword>
<dbReference type="PROSITE" id="PS00509">
    <property type="entry name" value="RAS_GTPASE_ACTIV_1"/>
    <property type="match status" value="1"/>
</dbReference>
<feature type="compositionally biased region" description="Polar residues" evidence="2">
    <location>
        <begin position="1255"/>
        <end position="1264"/>
    </location>
</feature>
<sequence length="1264" mass="139858">MNGILPPGMDGGTRSGGHVGRLPQGTAITLPRGGSERERGGDRSNFRTSASRSTIRTVTPEPAEHGHATTDTNITQAPLDRAYGTTSPQTSPRPIPGGERRRQGVIFKEAYGGSFDSSESSPPQHQSTAVRARTQTMDTALALRQQQTAASSTTSRHRVGSLSSSGSIPFTDVDGSRVPPVTNVESVGYPSITPAPPPDLKITVSSSRDKKGQSSSLSNRRLIKRASSRPTSPLISPPPSVDSLPIPIPTDDSNKVLLLMKTLCGRMRGEVEYQSEQGGPWYRGICYIDEERGSLLFDSGQSAPFHMPIVADLRGCRVLPVDFPESGTKCLELANSKAGIELLLRPLLAAEFDLWLAALLCWQQLKPGGIRLPSGRGNNSPVAGRPDLRRRGSSATGSTSSKDAAIIKVGKVMLWDKGVANSPRAIVKRPSTRDLRGSATAWRRVSCILQDNGEFKLMTENDVTVLSVIELSQLSRCAVQQLDKSVLDETYCIAIFPIYSSTSRQLSIFRPVYIALDSRVLFEVWFVLLRAFAVPDLYGIGAGSDQVSEITNFETEFDGQMFRLEKTIEVRLTEAKIRTVNPAPEQHERYGRGDRDAGSGNYFAEVILDGEVRARTTTQPTNNPFWREAAQFTELATALPYLSIVLKRVDGNLEGFSQQLQASLGLPKTGNLTEVMCGSVDIQLDKLERGKDHEQWQQILDEKNESIGSMLVKINHQELVVLMTKDYEVLSDLLHKFSIGLTNQIASAMPQQLRRLAELFLNIFQVTNKSSEWLMALVEEEIDGLSGPNSMKKMRFSRRLKSNDSNASASERELLVRDMGKSLAGEANLLFRGNSLLTQALECHMRRLGKDYLEEILSDKIFEINEINPDCEVDPIKVRGEDINQHWTQLMQLTNEVFECIASSATKLPAELRQILKYVRAVAEDRYGDFLRTVTYTSVSGFLFLRFICPAILNPKLFGLLRDNPRPKAQRTLTLIAKGLQALGNLATFGKKESFMEPMNKFLNHQRQPFKDFIDQVCSISAERNGVTLPATYTTPITILGRLSPISREGFPALPYLIDHPRNYAALVKLWLEAHHANDPSSHILEGELAQFHDACVRLQKRSDDCMARIESIRAAETMSILTDDVTESLEKTSLVDHAHLAYVNQPAWMENDPYRAPGSSGSEQEGGDRSIFRDLNFRSNRDGSSLRQVSDSSEISHTGGTLRRNGINPRQFLSGLIGGKKHKSEGHTSTPSSMREKNRDKEGGSRSMLGGFSESWQSDNSRH</sequence>
<feature type="compositionally biased region" description="Polar residues" evidence="2">
    <location>
        <begin position="1183"/>
        <end position="1200"/>
    </location>
</feature>